<proteinExistence type="predicted"/>
<reference evidence="1" key="1">
    <citation type="journal article" date="2021" name="PeerJ">
        <title>Extensive microbial diversity within the chicken gut microbiome revealed by metagenomics and culture.</title>
        <authorList>
            <person name="Gilroy R."/>
            <person name="Ravi A."/>
            <person name="Getino M."/>
            <person name="Pursley I."/>
            <person name="Horton D.L."/>
            <person name="Alikhan N.F."/>
            <person name="Baker D."/>
            <person name="Gharbi K."/>
            <person name="Hall N."/>
            <person name="Watson M."/>
            <person name="Adriaenssens E.M."/>
            <person name="Foster-Nyarko E."/>
            <person name="Jarju S."/>
            <person name="Secka A."/>
            <person name="Antonio M."/>
            <person name="Oren A."/>
            <person name="Chaudhuri R.R."/>
            <person name="La Ragione R."/>
            <person name="Hildebrand F."/>
            <person name="Pallen M.J."/>
        </authorList>
    </citation>
    <scope>NUCLEOTIDE SEQUENCE</scope>
    <source>
        <strain evidence="1">ChiHejej3B27-3195</strain>
    </source>
</reference>
<protein>
    <submittedName>
        <fullName evidence="1">Uncharacterized protein</fullName>
    </submittedName>
</protein>
<gene>
    <name evidence="1" type="ORF">H9871_05415</name>
</gene>
<reference evidence="1" key="2">
    <citation type="submission" date="2021-04" db="EMBL/GenBank/DDBJ databases">
        <authorList>
            <person name="Gilroy R."/>
        </authorList>
    </citation>
    <scope>NUCLEOTIDE SEQUENCE</scope>
    <source>
        <strain evidence="1">ChiHejej3B27-3195</strain>
    </source>
</reference>
<name>A0A9D1US93_9MICC</name>
<dbReference type="EMBL" id="DXGD01000196">
    <property type="protein sequence ID" value="HIW99563.1"/>
    <property type="molecule type" value="Genomic_DNA"/>
</dbReference>
<sequence>ADDVVRAALSASVDAAMYWQRPDGVDGLCRTADVCEALRPAAELLAESEFASWFDADMDPLDQYECWPDGDAAWPGGLPVDWDAWRTSVVASEHSSRGNLRADSPRACAGGVWASLPYPAAAVTTRRVRGVPLGLDMEEDSMQPEAARVNRCAVHPGSRVLEIDSAETWAQLCQQYPLEVTAQMRGMWWDTTGRDGRWVIPDWSCVAEHYDAVHMQCRAYLAAAGTVIDVDGEAASVIAGWAPDSTVWFRRVGLTRGEERRWSLDEDEVWRPDWAGSPD</sequence>
<feature type="non-terminal residue" evidence="1">
    <location>
        <position position="1"/>
    </location>
</feature>
<organism evidence="1 2">
    <name type="scientific">Candidatus Nesterenkonia stercoripullorum</name>
    <dbReference type="NCBI Taxonomy" id="2838701"/>
    <lineage>
        <taxon>Bacteria</taxon>
        <taxon>Bacillati</taxon>
        <taxon>Actinomycetota</taxon>
        <taxon>Actinomycetes</taxon>
        <taxon>Micrococcales</taxon>
        <taxon>Micrococcaceae</taxon>
        <taxon>Nesterenkonia</taxon>
    </lineage>
</organism>
<comment type="caution">
    <text evidence="1">The sequence shown here is derived from an EMBL/GenBank/DDBJ whole genome shotgun (WGS) entry which is preliminary data.</text>
</comment>
<dbReference type="Proteomes" id="UP000824151">
    <property type="component" value="Unassembled WGS sequence"/>
</dbReference>
<evidence type="ECO:0000313" key="1">
    <source>
        <dbReference type="EMBL" id="HIW99563.1"/>
    </source>
</evidence>
<evidence type="ECO:0000313" key="2">
    <source>
        <dbReference type="Proteomes" id="UP000824151"/>
    </source>
</evidence>
<accession>A0A9D1US93</accession>
<dbReference type="AlphaFoldDB" id="A0A9D1US93"/>